<proteinExistence type="predicted"/>
<accession>A0A7J7JV53</accession>
<dbReference type="InterPro" id="IPR040342">
    <property type="entry name" value="DNAAF9"/>
</dbReference>
<dbReference type="EMBL" id="VXIV02001722">
    <property type="protein sequence ID" value="KAF6030280.1"/>
    <property type="molecule type" value="Genomic_DNA"/>
</dbReference>
<dbReference type="Pfam" id="PF23319">
    <property type="entry name" value="CobW_C_DAAF9"/>
    <property type="match status" value="1"/>
</dbReference>
<evidence type="ECO:0000313" key="3">
    <source>
        <dbReference type="Proteomes" id="UP000593567"/>
    </source>
</evidence>
<feature type="domain" description="DAAF9 CobW C-like" evidence="1">
    <location>
        <begin position="133"/>
        <end position="204"/>
    </location>
</feature>
<dbReference type="InterPro" id="IPR056414">
    <property type="entry name" value="DAAF9_CobW_C"/>
</dbReference>
<sequence length="327" mass="37680">MFSRWVIHKQTPETSHYFDGSKLESSLSYVYNVSEEESQCSYQSSRMCNHSGVVLRLPVRLHYCAGTHQPVCPGWVNNIVFPTSRGLLYVLNLFTDIELILSDSAFEQQSLRRARFLRQWEPKPSCESYGMNTVILKFKQPLVKQALMSQLKELHRLISESSTIVTTDMKGCVLYASGRTGLVGSSELVEVTYSVVSDTVKITPIQLKTTDKDVSQYMSFVGFYLNEEVLKAMLRSCVPPQPKKKELLSVKTLDRITKKKIHDERHLEPLPSGWFYNGSQYVDMTGERTDRHPEFDRFIQEYVDQHNAEVEEHNSQLDKLSFPDLFE</sequence>
<dbReference type="PANTHER" id="PTHR33664">
    <property type="entry name" value="RCG26366"/>
    <property type="match status" value="1"/>
</dbReference>
<dbReference type="Proteomes" id="UP000593567">
    <property type="component" value="Unassembled WGS sequence"/>
</dbReference>
<comment type="caution">
    <text evidence="2">The sequence shown here is derived from an EMBL/GenBank/DDBJ whole genome shotgun (WGS) entry which is preliminary data.</text>
</comment>
<dbReference type="AlphaFoldDB" id="A0A7J7JV53"/>
<evidence type="ECO:0000259" key="1">
    <source>
        <dbReference type="Pfam" id="PF23319"/>
    </source>
</evidence>
<dbReference type="PANTHER" id="PTHR33664:SF1">
    <property type="entry name" value="DYNEIN AXONEMAL ASSEMBLY FACTOR 9"/>
    <property type="match status" value="1"/>
</dbReference>
<evidence type="ECO:0000313" key="2">
    <source>
        <dbReference type="EMBL" id="KAF6030280.1"/>
    </source>
</evidence>
<dbReference type="OrthoDB" id="72033at2759"/>
<keyword evidence="3" id="KW-1185">Reference proteome</keyword>
<gene>
    <name evidence="2" type="ORF">EB796_011421</name>
</gene>
<organism evidence="2 3">
    <name type="scientific">Bugula neritina</name>
    <name type="common">Brown bryozoan</name>
    <name type="synonym">Sertularia neritina</name>
    <dbReference type="NCBI Taxonomy" id="10212"/>
    <lineage>
        <taxon>Eukaryota</taxon>
        <taxon>Metazoa</taxon>
        <taxon>Spiralia</taxon>
        <taxon>Lophotrochozoa</taxon>
        <taxon>Bryozoa</taxon>
        <taxon>Gymnolaemata</taxon>
        <taxon>Cheilostomatida</taxon>
        <taxon>Flustrina</taxon>
        <taxon>Buguloidea</taxon>
        <taxon>Bugulidae</taxon>
        <taxon>Bugula</taxon>
    </lineage>
</organism>
<reference evidence="2" key="1">
    <citation type="submission" date="2020-06" db="EMBL/GenBank/DDBJ databases">
        <title>Draft genome of Bugula neritina, a colonial animal packing powerful symbionts and potential medicines.</title>
        <authorList>
            <person name="Rayko M."/>
        </authorList>
    </citation>
    <scope>NUCLEOTIDE SEQUENCE [LARGE SCALE GENOMIC DNA]</scope>
    <source>
        <strain evidence="2">Kwan_BN1</strain>
    </source>
</reference>
<protein>
    <submittedName>
        <fullName evidence="2">C20orf194</fullName>
    </submittedName>
</protein>
<name>A0A7J7JV53_BUGNE</name>